<evidence type="ECO:0000256" key="1">
    <source>
        <dbReference type="SAM" id="MobiDB-lite"/>
    </source>
</evidence>
<feature type="compositionally biased region" description="Basic and acidic residues" evidence="1">
    <location>
        <begin position="101"/>
        <end position="116"/>
    </location>
</feature>
<gene>
    <name evidence="2" type="ORF">AHIS1636_22670</name>
</gene>
<dbReference type="RefSeq" id="WP_264795940.1">
    <property type="nucleotide sequence ID" value="NZ_BRVS01000009.1"/>
</dbReference>
<feature type="region of interest" description="Disordered" evidence="1">
    <location>
        <begin position="1"/>
        <end position="116"/>
    </location>
</feature>
<proteinExistence type="predicted"/>
<feature type="compositionally biased region" description="Basic and acidic residues" evidence="1">
    <location>
        <begin position="1"/>
        <end position="32"/>
    </location>
</feature>
<name>A0ABQ5MV10_9MICC</name>
<protein>
    <submittedName>
        <fullName evidence="2">Uncharacterized protein</fullName>
    </submittedName>
</protein>
<dbReference type="Proteomes" id="UP001209654">
    <property type="component" value="Unassembled WGS sequence"/>
</dbReference>
<organism evidence="2 3">
    <name type="scientific">Arthrobacter mangrovi</name>
    <dbReference type="NCBI Taxonomy" id="2966350"/>
    <lineage>
        <taxon>Bacteria</taxon>
        <taxon>Bacillati</taxon>
        <taxon>Actinomycetota</taxon>
        <taxon>Actinomycetes</taxon>
        <taxon>Micrococcales</taxon>
        <taxon>Micrococcaceae</taxon>
        <taxon>Arthrobacter</taxon>
    </lineage>
</organism>
<dbReference type="EMBL" id="BRVS01000009">
    <property type="protein sequence ID" value="GLB67827.1"/>
    <property type="molecule type" value="Genomic_DNA"/>
</dbReference>
<evidence type="ECO:0000313" key="2">
    <source>
        <dbReference type="EMBL" id="GLB67827.1"/>
    </source>
</evidence>
<accession>A0ABQ5MV10</accession>
<sequence length="116" mass="12265">MGLGDKIKHAADELLHGHGKPRQDADDTRDPSEFPEAEPLGARATGPDGDPFEDPDVDPDSDEPPSSEPDLDPDEPPLDDAHDPDGETTGGSFSGPVPDDPVERIASPREDKPPAL</sequence>
<keyword evidence="3" id="KW-1185">Reference proteome</keyword>
<feature type="compositionally biased region" description="Acidic residues" evidence="1">
    <location>
        <begin position="50"/>
        <end position="78"/>
    </location>
</feature>
<comment type="caution">
    <text evidence="2">The sequence shown here is derived from an EMBL/GenBank/DDBJ whole genome shotgun (WGS) entry which is preliminary data.</text>
</comment>
<reference evidence="2 3" key="1">
    <citation type="journal article" date="2023" name="Int. J. Syst. Evol. Microbiol.">
        <title>Arthrobacter mangrovi sp. nov., an actinobacterium isolated from the rhizosphere of a mangrove.</title>
        <authorList>
            <person name="Hamada M."/>
            <person name="Saitou S."/>
            <person name="Enomoto N."/>
            <person name="Nanri K."/>
            <person name="Hidaka K."/>
            <person name="Miura T."/>
            <person name="Tamura T."/>
        </authorList>
    </citation>
    <scope>NUCLEOTIDE SEQUENCE [LARGE SCALE GENOMIC DNA]</scope>
    <source>
        <strain evidence="2 3">NBRC 112813</strain>
    </source>
</reference>
<evidence type="ECO:0000313" key="3">
    <source>
        <dbReference type="Proteomes" id="UP001209654"/>
    </source>
</evidence>